<proteinExistence type="predicted"/>
<dbReference type="AlphaFoldDB" id="A0A2P2PGA3"/>
<dbReference type="EMBL" id="GGEC01073290">
    <property type="protein sequence ID" value="MBX53774.1"/>
    <property type="molecule type" value="Transcribed_RNA"/>
</dbReference>
<accession>A0A2P2PGA3</accession>
<sequence length="47" mass="5559">MTNVYFSCFFHLCFFRCFLSYGDVVLGCSTFFVNTLDEQVLIINYQL</sequence>
<organism evidence="1">
    <name type="scientific">Rhizophora mucronata</name>
    <name type="common">Asiatic mangrove</name>
    <dbReference type="NCBI Taxonomy" id="61149"/>
    <lineage>
        <taxon>Eukaryota</taxon>
        <taxon>Viridiplantae</taxon>
        <taxon>Streptophyta</taxon>
        <taxon>Embryophyta</taxon>
        <taxon>Tracheophyta</taxon>
        <taxon>Spermatophyta</taxon>
        <taxon>Magnoliopsida</taxon>
        <taxon>eudicotyledons</taxon>
        <taxon>Gunneridae</taxon>
        <taxon>Pentapetalae</taxon>
        <taxon>rosids</taxon>
        <taxon>fabids</taxon>
        <taxon>Malpighiales</taxon>
        <taxon>Rhizophoraceae</taxon>
        <taxon>Rhizophora</taxon>
    </lineage>
</organism>
<evidence type="ECO:0000313" key="1">
    <source>
        <dbReference type="EMBL" id="MBX53774.1"/>
    </source>
</evidence>
<name>A0A2P2PGA3_RHIMU</name>
<reference evidence="1" key="1">
    <citation type="submission" date="2018-02" db="EMBL/GenBank/DDBJ databases">
        <title>Rhizophora mucronata_Transcriptome.</title>
        <authorList>
            <person name="Meera S.P."/>
            <person name="Sreeshan A."/>
            <person name="Augustine A."/>
        </authorList>
    </citation>
    <scope>NUCLEOTIDE SEQUENCE</scope>
    <source>
        <tissue evidence="1">Leaf</tissue>
    </source>
</reference>
<protein>
    <submittedName>
        <fullName evidence="1">Uncharacterized protein</fullName>
    </submittedName>
</protein>